<dbReference type="AlphaFoldDB" id="A0ABD2Q0E0"/>
<evidence type="ECO:0000313" key="3">
    <source>
        <dbReference type="EMBL" id="KAL3312999.1"/>
    </source>
</evidence>
<protein>
    <submittedName>
        <fullName evidence="3">Uncharacterized protein</fullName>
    </submittedName>
</protein>
<accession>A0ABD2Q0E0</accession>
<evidence type="ECO:0000313" key="4">
    <source>
        <dbReference type="Proteomes" id="UP001626550"/>
    </source>
</evidence>
<dbReference type="Proteomes" id="UP001626550">
    <property type="component" value="Unassembled WGS sequence"/>
</dbReference>
<keyword evidence="4" id="KW-1185">Reference proteome</keyword>
<evidence type="ECO:0000256" key="1">
    <source>
        <dbReference type="SAM" id="Coils"/>
    </source>
</evidence>
<proteinExistence type="predicted"/>
<reference evidence="3 4" key="1">
    <citation type="submission" date="2024-11" db="EMBL/GenBank/DDBJ databases">
        <title>Adaptive evolution of stress response genes in parasites aligns with host niche diversity.</title>
        <authorList>
            <person name="Hahn C."/>
            <person name="Resl P."/>
        </authorList>
    </citation>
    <scope>NUCLEOTIDE SEQUENCE [LARGE SCALE GENOMIC DNA]</scope>
    <source>
        <strain evidence="3">EGGRZ-B1_66</strain>
        <tissue evidence="3">Body</tissue>
    </source>
</reference>
<comment type="caution">
    <text evidence="3">The sequence shown here is derived from an EMBL/GenBank/DDBJ whole genome shotgun (WGS) entry which is preliminary data.</text>
</comment>
<feature type="region of interest" description="Disordered" evidence="2">
    <location>
        <begin position="251"/>
        <end position="284"/>
    </location>
</feature>
<gene>
    <name evidence="3" type="ORF">Ciccas_008401</name>
</gene>
<organism evidence="3 4">
    <name type="scientific">Cichlidogyrus casuarinus</name>
    <dbReference type="NCBI Taxonomy" id="1844966"/>
    <lineage>
        <taxon>Eukaryota</taxon>
        <taxon>Metazoa</taxon>
        <taxon>Spiralia</taxon>
        <taxon>Lophotrochozoa</taxon>
        <taxon>Platyhelminthes</taxon>
        <taxon>Monogenea</taxon>
        <taxon>Monopisthocotylea</taxon>
        <taxon>Dactylogyridea</taxon>
        <taxon>Ancyrocephalidae</taxon>
        <taxon>Cichlidogyrus</taxon>
    </lineage>
</organism>
<feature type="region of interest" description="Disordered" evidence="2">
    <location>
        <begin position="1"/>
        <end position="21"/>
    </location>
</feature>
<sequence length="861" mass="97186">MKSALMEKFSSAHSEHSGIGQEELSTLVSKLQHYRMAIVALKSQVNSASTFRDEAEHLRQSLSMSKSTVEDYRNLLDEGNKQRDWLRKELELSRKDASVLRAQVQGLKQEATDSPRLPKLTVTAEYFEIQQLKQQISNNNSEFQKLRDLNVDLNAENLKLTSKFDRLTKMIRKKESSLIKSKSKTLSLDWFHSLVAKLSSEEKIKSPVKSPKRSRSPIKSPADSEASTSKNLHPSLMDVVETLEFCGTEEASSSPVAKRKKLESDSSSSSPIKPVNDKRKNPPRKARACIAPILKHSPEFQTNSESDVDMDKTPNCKQLKIPGLFILLSSNNSSFVSVISSPLASTLRPSSPPLEKTVPPPDLDCEKQDEANSDLELHYPSTSQMIAEETIDVALPQTSPTPLPPVVNAEPASTTAKVESMNIEVPRQTRCVVEESPISPTNSMVTDLEEQEDTLVPGPVLVQKEEKPKFSAKDLLLGRFTEEQVDWFLGLQKLKPTLAPIEDLNAYLRKFSAEKLKPQEAIKRLSSSKIASDLVLKWLLQRIETSTVTHRDIGLGFGYFFSCKDIESAHSALLNLISKHLNEEIPQFVSCISAAWPKFWPSNELVVRHLKKIMFLSVPVKSLQPLFRLPEWRNQKPKITVQDHMKNWFTRLLNCEDDNPLELSLFDSVLRFVFRIQLVNERTLISTPWSKSSINVVLWLLQNHTKTPLASFNKQKQKVQDRLIMLMADLVLLGCELCADLDKKYPKCTLTSHFDKWRLSLCEFAHQLVEELTTKIGVTPSRQCFLALLRIAAFNPERVLQFTNSMKKMKQSGREPSVVSSALNPRAPENVTQKVVESALTVLQANQLDCVEFRGKVEALL</sequence>
<evidence type="ECO:0000256" key="2">
    <source>
        <dbReference type="SAM" id="MobiDB-lite"/>
    </source>
</evidence>
<feature type="region of interest" description="Disordered" evidence="2">
    <location>
        <begin position="202"/>
        <end position="233"/>
    </location>
</feature>
<dbReference type="EMBL" id="JBJKFK010001474">
    <property type="protein sequence ID" value="KAL3312999.1"/>
    <property type="molecule type" value="Genomic_DNA"/>
</dbReference>
<name>A0ABD2Q0E0_9PLAT</name>
<keyword evidence="1" id="KW-0175">Coiled coil</keyword>
<feature type="coiled-coil region" evidence="1">
    <location>
        <begin position="90"/>
        <end position="149"/>
    </location>
</feature>